<evidence type="ECO:0000313" key="4">
    <source>
        <dbReference type="Proteomes" id="UP001140949"/>
    </source>
</evidence>
<keyword evidence="4" id="KW-1185">Reference proteome</keyword>
<dbReference type="Pfam" id="PF25240">
    <property type="entry name" value="PUB2_N"/>
    <property type="match status" value="1"/>
</dbReference>
<name>A0AAX6HFV6_IRIPA</name>
<protein>
    <submittedName>
        <fullName evidence="2">U-box domain-containing protein 3-like</fullName>
    </submittedName>
</protein>
<dbReference type="EMBL" id="JANAVB010007399">
    <property type="protein sequence ID" value="KAJ6843000.1"/>
    <property type="molecule type" value="Genomic_DNA"/>
</dbReference>
<organism evidence="2 4">
    <name type="scientific">Iris pallida</name>
    <name type="common">Sweet iris</name>
    <dbReference type="NCBI Taxonomy" id="29817"/>
    <lineage>
        <taxon>Eukaryota</taxon>
        <taxon>Viridiplantae</taxon>
        <taxon>Streptophyta</taxon>
        <taxon>Embryophyta</taxon>
        <taxon>Tracheophyta</taxon>
        <taxon>Spermatophyta</taxon>
        <taxon>Magnoliopsida</taxon>
        <taxon>Liliopsida</taxon>
        <taxon>Asparagales</taxon>
        <taxon>Iridaceae</taxon>
        <taxon>Iridoideae</taxon>
        <taxon>Irideae</taxon>
        <taxon>Iris</taxon>
    </lineage>
</organism>
<dbReference type="EMBL" id="JANAVB010009997">
    <property type="protein sequence ID" value="KAJ6839527.1"/>
    <property type="molecule type" value="Genomic_DNA"/>
</dbReference>
<dbReference type="AlphaFoldDB" id="A0AAX6HFV6"/>
<sequence>MTVNSSEIKGIRNVIHVLKLLKSVLHESLDYEITSDEHLLRASEELDIVVNGEKLFSVPGSPCTCHVNH</sequence>
<evidence type="ECO:0000313" key="3">
    <source>
        <dbReference type="EMBL" id="KAJ6843000.1"/>
    </source>
</evidence>
<comment type="caution">
    <text evidence="2">The sequence shown here is derived from an EMBL/GenBank/DDBJ whole genome shotgun (WGS) entry which is preliminary data.</text>
</comment>
<evidence type="ECO:0000259" key="1">
    <source>
        <dbReference type="Pfam" id="PF25240"/>
    </source>
</evidence>
<reference evidence="2" key="1">
    <citation type="journal article" date="2023" name="GigaByte">
        <title>Genome assembly of the bearded iris, Iris pallida Lam.</title>
        <authorList>
            <person name="Bruccoleri R.E."/>
            <person name="Oakeley E.J."/>
            <person name="Faust A.M.E."/>
            <person name="Altorfer M."/>
            <person name="Dessus-Babus S."/>
            <person name="Burckhardt D."/>
            <person name="Oertli M."/>
            <person name="Naumann U."/>
            <person name="Petersen F."/>
            <person name="Wong J."/>
        </authorList>
    </citation>
    <scope>NUCLEOTIDE SEQUENCE</scope>
    <source>
        <strain evidence="2">GSM-AAB239-AS_SAM_17_03QT</strain>
    </source>
</reference>
<dbReference type="Proteomes" id="UP001140949">
    <property type="component" value="Unassembled WGS sequence"/>
</dbReference>
<reference evidence="2" key="2">
    <citation type="submission" date="2023-04" db="EMBL/GenBank/DDBJ databases">
        <authorList>
            <person name="Bruccoleri R.E."/>
            <person name="Oakeley E.J."/>
            <person name="Faust A.-M."/>
            <person name="Dessus-Babus S."/>
            <person name="Altorfer M."/>
            <person name="Burckhardt D."/>
            <person name="Oertli M."/>
            <person name="Naumann U."/>
            <person name="Petersen F."/>
            <person name="Wong J."/>
        </authorList>
    </citation>
    <scope>NUCLEOTIDE SEQUENCE</scope>
    <source>
        <strain evidence="2">GSM-AAB239-AS_SAM_17_03QT</strain>
        <tissue evidence="2">Leaf</tissue>
    </source>
</reference>
<accession>A0AAX6HFV6</accession>
<gene>
    <name evidence="3" type="ORF">M6B38_299645</name>
    <name evidence="2" type="ORF">M6B38_314110</name>
</gene>
<feature type="domain" description="PUB2-4-like N-terminal" evidence="1">
    <location>
        <begin position="9"/>
        <end position="52"/>
    </location>
</feature>
<proteinExistence type="predicted"/>
<evidence type="ECO:0000313" key="2">
    <source>
        <dbReference type="EMBL" id="KAJ6839527.1"/>
    </source>
</evidence>
<dbReference type="InterPro" id="IPR057314">
    <property type="entry name" value="PUB2-4-like_N"/>
</dbReference>